<keyword evidence="4" id="KW-1185">Reference proteome</keyword>
<feature type="compositionally biased region" description="Polar residues" evidence="1">
    <location>
        <begin position="136"/>
        <end position="162"/>
    </location>
</feature>
<name>A0A0D2LWS1_HYPSF</name>
<reference evidence="4" key="1">
    <citation type="submission" date="2014-04" db="EMBL/GenBank/DDBJ databases">
        <title>Evolutionary Origins and Diversification of the Mycorrhizal Mutualists.</title>
        <authorList>
            <consortium name="DOE Joint Genome Institute"/>
            <consortium name="Mycorrhizal Genomics Consortium"/>
            <person name="Kohler A."/>
            <person name="Kuo A."/>
            <person name="Nagy L.G."/>
            <person name="Floudas D."/>
            <person name="Copeland A."/>
            <person name="Barry K.W."/>
            <person name="Cichocki N."/>
            <person name="Veneault-Fourrey C."/>
            <person name="LaButti K."/>
            <person name="Lindquist E.A."/>
            <person name="Lipzen A."/>
            <person name="Lundell T."/>
            <person name="Morin E."/>
            <person name="Murat C."/>
            <person name="Riley R."/>
            <person name="Ohm R."/>
            <person name="Sun H."/>
            <person name="Tunlid A."/>
            <person name="Henrissat B."/>
            <person name="Grigoriev I.V."/>
            <person name="Hibbett D.S."/>
            <person name="Martin F."/>
        </authorList>
    </citation>
    <scope>NUCLEOTIDE SEQUENCE [LARGE SCALE GENOMIC DNA]</scope>
    <source>
        <strain evidence="4">FD-334 SS-4</strain>
    </source>
</reference>
<feature type="compositionally biased region" description="Basic residues" evidence="1">
    <location>
        <begin position="222"/>
        <end position="233"/>
    </location>
</feature>
<dbReference type="STRING" id="945553.A0A0D2LWS1"/>
<evidence type="ECO:0000256" key="1">
    <source>
        <dbReference type="SAM" id="MobiDB-lite"/>
    </source>
</evidence>
<sequence length="367" mass="40508">MAFITDVDDVRSSSVADIQMDSEGEQEEDVDVEAEDDDEEQEVDDDDEPEPEEDVDEDGEGETDDEEPAVATPPQPRLKITLKLPVNTASSNGTDAETDYAAFKRTPKRRAKAKVIQDIDIESEDPTSPSESEAEQSTSTPDVPTHSAGTPSGGTKSMTTRQAVLASVVDPTHVSLNEGTRSKKQPLNETELALRREETARKRKNLSEKKLEDEKAETINRLLKKQSRPKNKRTNTIDERSPIPAKPKNGEDDAEAEDDDDAMDVVEQPEEIKPIMYRWVSSIREIPNEQGGQKVEMGITFSIPEHVVPPADIDVESVPDERLEKIRAARGPGVCAVTGCGKPRKYRLPKDWTIGACDSAHLRILAS</sequence>
<evidence type="ECO:0000259" key="2">
    <source>
        <dbReference type="SMART" id="SM01406"/>
    </source>
</evidence>
<dbReference type="SMART" id="SM01406">
    <property type="entry name" value="PAPA-1"/>
    <property type="match status" value="1"/>
</dbReference>
<dbReference type="PANTHER" id="PTHR21561:SF12">
    <property type="entry name" value="INO80 COMPLEX SUBUNIT B"/>
    <property type="match status" value="1"/>
</dbReference>
<feature type="compositionally biased region" description="Basic and acidic residues" evidence="1">
    <location>
        <begin position="192"/>
        <end position="218"/>
    </location>
</feature>
<dbReference type="EMBL" id="KN817649">
    <property type="protein sequence ID" value="KJA15303.1"/>
    <property type="molecule type" value="Genomic_DNA"/>
</dbReference>
<feature type="region of interest" description="Disordered" evidence="1">
    <location>
        <begin position="1"/>
        <end position="263"/>
    </location>
</feature>
<dbReference type="OrthoDB" id="2021186at2759"/>
<dbReference type="GO" id="GO:0031011">
    <property type="term" value="C:Ino80 complex"/>
    <property type="evidence" value="ECO:0007669"/>
    <property type="project" value="InterPro"/>
</dbReference>
<dbReference type="InterPro" id="IPR029523">
    <property type="entry name" value="INO80B/Ies2"/>
</dbReference>
<dbReference type="Proteomes" id="UP000054270">
    <property type="component" value="Unassembled WGS sequence"/>
</dbReference>
<dbReference type="AlphaFoldDB" id="A0A0D2LWS1"/>
<proteinExistence type="predicted"/>
<dbReference type="Pfam" id="PF04795">
    <property type="entry name" value="PAPA-1"/>
    <property type="match status" value="1"/>
</dbReference>
<feature type="compositionally biased region" description="Acidic residues" evidence="1">
    <location>
        <begin position="252"/>
        <end position="263"/>
    </location>
</feature>
<evidence type="ECO:0000313" key="3">
    <source>
        <dbReference type="EMBL" id="KJA15303.1"/>
    </source>
</evidence>
<feature type="compositionally biased region" description="Acidic residues" evidence="1">
    <location>
        <begin position="20"/>
        <end position="68"/>
    </location>
</feature>
<gene>
    <name evidence="3" type="ORF">HYPSUDRAFT_72157</name>
</gene>
<dbReference type="OMA" id="MYRWIST"/>
<organism evidence="3 4">
    <name type="scientific">Hypholoma sublateritium (strain FD-334 SS-4)</name>
    <dbReference type="NCBI Taxonomy" id="945553"/>
    <lineage>
        <taxon>Eukaryota</taxon>
        <taxon>Fungi</taxon>
        <taxon>Dikarya</taxon>
        <taxon>Basidiomycota</taxon>
        <taxon>Agaricomycotina</taxon>
        <taxon>Agaricomycetes</taxon>
        <taxon>Agaricomycetidae</taxon>
        <taxon>Agaricales</taxon>
        <taxon>Agaricineae</taxon>
        <taxon>Strophariaceae</taxon>
        <taxon>Hypholoma</taxon>
    </lineage>
</organism>
<accession>A0A0D2LWS1</accession>
<protein>
    <recommendedName>
        <fullName evidence="2">INO80 complex subunit B-like conserved region domain-containing protein</fullName>
    </recommendedName>
</protein>
<dbReference type="PANTHER" id="PTHR21561">
    <property type="entry name" value="INO80 COMPLEX SUBUNIT B"/>
    <property type="match status" value="1"/>
</dbReference>
<dbReference type="GO" id="GO:0006338">
    <property type="term" value="P:chromatin remodeling"/>
    <property type="evidence" value="ECO:0007669"/>
    <property type="project" value="InterPro"/>
</dbReference>
<feature type="domain" description="INO80 complex subunit B-like conserved region" evidence="2">
    <location>
        <begin position="191"/>
        <end position="290"/>
    </location>
</feature>
<evidence type="ECO:0000313" key="4">
    <source>
        <dbReference type="Proteomes" id="UP000054270"/>
    </source>
</evidence>
<dbReference type="InterPro" id="IPR006880">
    <property type="entry name" value="INO80B_C"/>
</dbReference>